<evidence type="ECO:0000313" key="1">
    <source>
        <dbReference type="EMBL" id="SVE03343.1"/>
    </source>
</evidence>
<name>A0A383A6W5_9ZZZZ</name>
<accession>A0A383A6W5</accession>
<protein>
    <submittedName>
        <fullName evidence="1">Uncharacterized protein</fullName>
    </submittedName>
</protein>
<proteinExistence type="predicted"/>
<dbReference type="AlphaFoldDB" id="A0A383A6W5"/>
<organism evidence="1">
    <name type="scientific">marine metagenome</name>
    <dbReference type="NCBI Taxonomy" id="408172"/>
    <lineage>
        <taxon>unclassified sequences</taxon>
        <taxon>metagenomes</taxon>
        <taxon>ecological metagenomes</taxon>
    </lineage>
</organism>
<gene>
    <name evidence="1" type="ORF">METZ01_LOCUS456197</name>
</gene>
<dbReference type="EMBL" id="UINC01189588">
    <property type="protein sequence ID" value="SVE03343.1"/>
    <property type="molecule type" value="Genomic_DNA"/>
</dbReference>
<reference evidence="1" key="1">
    <citation type="submission" date="2018-05" db="EMBL/GenBank/DDBJ databases">
        <authorList>
            <person name="Lanie J.A."/>
            <person name="Ng W.-L."/>
            <person name="Kazmierczak K.M."/>
            <person name="Andrzejewski T.M."/>
            <person name="Davidsen T.M."/>
            <person name="Wayne K.J."/>
            <person name="Tettelin H."/>
            <person name="Glass J.I."/>
            <person name="Rusch D."/>
            <person name="Podicherti R."/>
            <person name="Tsui H.-C.T."/>
            <person name="Winkler M.E."/>
        </authorList>
    </citation>
    <scope>NUCLEOTIDE SEQUENCE</scope>
</reference>
<sequence length="61" mass="7443">MKRNDRYFFHKLAKRYNNRPEFQDFLVANFVTEDSVNPKWLTGDKAESNYKEWVKIQQSIT</sequence>
<dbReference type="SUPFAM" id="SSF48493">
    <property type="entry name" value="gene 59 helicase assembly protein"/>
    <property type="match status" value="1"/>
</dbReference>
<feature type="non-terminal residue" evidence="1">
    <location>
        <position position="61"/>
    </location>
</feature>
<dbReference type="InterPro" id="IPR023197">
    <property type="entry name" value="Phage_T4_Gp59_dom_sf"/>
</dbReference>
<dbReference type="Gene3D" id="1.10.8.60">
    <property type="match status" value="1"/>
</dbReference>